<dbReference type="Proteomes" id="UP000611762">
    <property type="component" value="Unassembled WGS sequence"/>
</dbReference>
<dbReference type="Gene3D" id="3.10.50.10">
    <property type="match status" value="1"/>
</dbReference>
<keyword evidence="6" id="KW-1185">Reference proteome</keyword>
<evidence type="ECO:0000259" key="4">
    <source>
        <dbReference type="PROSITE" id="PS51910"/>
    </source>
</evidence>
<accession>A0A926DLE5</accession>
<dbReference type="AlphaFoldDB" id="A0A926DLE5"/>
<evidence type="ECO:0000256" key="2">
    <source>
        <dbReference type="SAM" id="Phobius"/>
    </source>
</evidence>
<dbReference type="Pfam" id="PF00704">
    <property type="entry name" value="Glyco_hydro_18"/>
    <property type="match status" value="1"/>
</dbReference>
<evidence type="ECO:0000259" key="3">
    <source>
        <dbReference type="PROSITE" id="PS51272"/>
    </source>
</evidence>
<reference evidence="5" key="1">
    <citation type="submission" date="2020-08" db="EMBL/GenBank/DDBJ databases">
        <title>Genome public.</title>
        <authorList>
            <person name="Liu C."/>
            <person name="Sun Q."/>
        </authorList>
    </citation>
    <scope>NUCLEOTIDE SEQUENCE</scope>
    <source>
        <strain evidence="5">H8</strain>
    </source>
</reference>
<dbReference type="SUPFAM" id="SSF51445">
    <property type="entry name" value="(Trans)glycosidases"/>
    <property type="match status" value="1"/>
</dbReference>
<dbReference type="InterPro" id="IPR001223">
    <property type="entry name" value="Glyco_hydro18_cat"/>
</dbReference>
<gene>
    <name evidence="5" type="ORF">H8698_04145</name>
</gene>
<keyword evidence="2" id="KW-1133">Transmembrane helix</keyword>
<dbReference type="GO" id="GO:0005975">
    <property type="term" value="P:carbohydrate metabolic process"/>
    <property type="evidence" value="ECO:0007669"/>
    <property type="project" value="InterPro"/>
</dbReference>
<feature type="domain" description="SLH" evidence="3">
    <location>
        <begin position="394"/>
        <end position="451"/>
    </location>
</feature>
<feature type="transmembrane region" description="Helical" evidence="2">
    <location>
        <begin position="51"/>
        <end position="71"/>
    </location>
</feature>
<keyword evidence="2" id="KW-0812">Transmembrane</keyword>
<dbReference type="InterPro" id="IPR029070">
    <property type="entry name" value="Chitinase_insertion_sf"/>
</dbReference>
<protein>
    <submittedName>
        <fullName evidence="5">S-layer homology domain-containing protein</fullName>
    </submittedName>
</protein>
<dbReference type="SMART" id="SM00636">
    <property type="entry name" value="Glyco_18"/>
    <property type="match status" value="1"/>
</dbReference>
<dbReference type="PROSITE" id="PS51272">
    <property type="entry name" value="SLH"/>
    <property type="match status" value="3"/>
</dbReference>
<dbReference type="PANTHER" id="PTHR46066">
    <property type="entry name" value="CHITINASE DOMAIN-CONTAINING PROTEIN 1 FAMILY MEMBER"/>
    <property type="match status" value="1"/>
</dbReference>
<dbReference type="InterPro" id="IPR017853">
    <property type="entry name" value="GH"/>
</dbReference>
<dbReference type="Gene3D" id="3.20.20.80">
    <property type="entry name" value="Glycosidases"/>
    <property type="match status" value="1"/>
</dbReference>
<evidence type="ECO:0000256" key="1">
    <source>
        <dbReference type="ARBA" id="ARBA00022737"/>
    </source>
</evidence>
<name>A0A926DLE5_9FIRM</name>
<dbReference type="EMBL" id="JACRSU010000001">
    <property type="protein sequence ID" value="MBC8540163.1"/>
    <property type="molecule type" value="Genomic_DNA"/>
</dbReference>
<keyword evidence="1" id="KW-0677">Repeat</keyword>
<feature type="domain" description="SLH" evidence="3">
    <location>
        <begin position="452"/>
        <end position="515"/>
    </location>
</feature>
<feature type="domain" description="SLH" evidence="3">
    <location>
        <begin position="516"/>
        <end position="567"/>
    </location>
</feature>
<keyword evidence="2" id="KW-0472">Membrane</keyword>
<dbReference type="GO" id="GO:0008061">
    <property type="term" value="F:chitin binding"/>
    <property type="evidence" value="ECO:0007669"/>
    <property type="project" value="InterPro"/>
</dbReference>
<dbReference type="PROSITE" id="PS51910">
    <property type="entry name" value="GH18_2"/>
    <property type="match status" value="1"/>
</dbReference>
<feature type="domain" description="GH18" evidence="4">
    <location>
        <begin position="77"/>
        <end position="403"/>
    </location>
</feature>
<dbReference type="RefSeq" id="WP_249311284.1">
    <property type="nucleotide sequence ID" value="NZ_JACRSU010000001.1"/>
</dbReference>
<evidence type="ECO:0000313" key="6">
    <source>
        <dbReference type="Proteomes" id="UP000611762"/>
    </source>
</evidence>
<dbReference type="Pfam" id="PF00395">
    <property type="entry name" value="SLH"/>
    <property type="match status" value="3"/>
</dbReference>
<comment type="caution">
    <text evidence="5">The sequence shown here is derived from an EMBL/GenBank/DDBJ whole genome shotgun (WGS) entry which is preliminary data.</text>
</comment>
<proteinExistence type="predicted"/>
<dbReference type="PANTHER" id="PTHR46066:SF2">
    <property type="entry name" value="CHITINASE DOMAIN-CONTAINING PROTEIN 1"/>
    <property type="match status" value="1"/>
</dbReference>
<dbReference type="InterPro" id="IPR001119">
    <property type="entry name" value="SLH_dom"/>
</dbReference>
<sequence>MLRYGTLMQQNSDGSFDLVIYIDQAEDFKLEFAKELSVFKKGWLNNKKLRFIKIVLAGTLIFSIPFSQIAAKGPRYAMSYIYFGSNASQLEYISLAQDTLAVISPSYFDLNADGSLKQNYISESFVNAVHDKGIRVVPFLSNHWDRASGVNALNRLDQLTDEIALAVERYQLDGVNVDIENVTHTERDKYTELVRLLREKIPNGKEVSVAVAANPNGWNTGWHGSYDYRRLAEYADHLFIMSYDEHYQGGTAGPVASLNFVERSVQYALNNQVPASKIVLGIPFFGRLWAADGSVKGLGVSINRVEDIIAKYGGEVTYSETARSPKAEFTLTTSDSLTVTGTKLGPGDYEIWYENSNSIKEKLALVDKYDLKGAGNWSSGQETRDVWDYYDLWLNSKYFEDIFHHFAKDDIIQAVKEGHMIGTSNTHFSPDDSLTRAQAATIASRVLKLSPSSNMAFSDTKGHWAEREIAAAAEAGFFMGYPDGSFQPERVMSREEMASLLFRMIQTDVQGAGPVFSDVLEERWSYQEITALAQAGILNGYEDDTFRPERALTRGEMAALLARLPEQ</sequence>
<organism evidence="5 6">
    <name type="scientific">Congzhengia minquanensis</name>
    <dbReference type="NCBI Taxonomy" id="2763657"/>
    <lineage>
        <taxon>Bacteria</taxon>
        <taxon>Bacillati</taxon>
        <taxon>Bacillota</taxon>
        <taxon>Clostridia</taxon>
        <taxon>Eubacteriales</taxon>
        <taxon>Oscillospiraceae</taxon>
        <taxon>Congzhengia</taxon>
    </lineage>
</organism>
<evidence type="ECO:0000313" key="5">
    <source>
        <dbReference type="EMBL" id="MBC8540163.1"/>
    </source>
</evidence>
<dbReference type="InterPro" id="IPR011583">
    <property type="entry name" value="Chitinase_II/V-like_cat"/>
</dbReference>